<evidence type="ECO:0000313" key="3">
    <source>
        <dbReference type="EMBL" id="PZO40598.1"/>
    </source>
</evidence>
<comment type="caution">
    <text evidence="3">The sequence shown here is derived from an EMBL/GenBank/DDBJ whole genome shotgun (WGS) entry which is preliminary data.</text>
</comment>
<feature type="signal peptide" evidence="1">
    <location>
        <begin position="1"/>
        <end position="24"/>
    </location>
</feature>
<gene>
    <name evidence="3" type="ORF">DCF19_11960</name>
</gene>
<accession>A0A2W4YBR5</accession>
<proteinExistence type="predicted"/>
<sequence length="208" mass="24003">MKMILKSLVISLGLSCMASSTIFAETIAQSQIFGVAPPACEEQTQLALNICASRWAKTADFLRSLIYEDIYRQIPEARQVYLKQIEQNWNSYRDTHCKELSAPFRQGSIYPLLYNSCRARVTNDRIADLQGKSNSKITPDATTQRLAKVLSQEELRNSSGQRQWQRYQAQHCQFESLRFTEQSQTAKQCRDRLAESRLRELEAMIKIR</sequence>
<dbReference type="AlphaFoldDB" id="A0A2W4YBR5"/>
<evidence type="ECO:0000259" key="2">
    <source>
        <dbReference type="Pfam" id="PF07007"/>
    </source>
</evidence>
<protein>
    <recommendedName>
        <fullName evidence="2">Lysozyme inhibitor LprI-like N-terminal domain-containing protein</fullName>
    </recommendedName>
</protein>
<name>A0A2W4YBR5_9CYAN</name>
<feature type="domain" description="Lysozyme inhibitor LprI-like N-terminal" evidence="2">
    <location>
        <begin position="42"/>
        <end position="129"/>
    </location>
</feature>
<dbReference type="EMBL" id="QBML01000014">
    <property type="protein sequence ID" value="PZO40598.1"/>
    <property type="molecule type" value="Genomic_DNA"/>
</dbReference>
<reference evidence="3 4" key="1">
    <citation type="submission" date="2018-04" db="EMBL/GenBank/DDBJ databases">
        <authorList>
            <person name="Go L.Y."/>
            <person name="Mitchell J.A."/>
        </authorList>
    </citation>
    <scope>NUCLEOTIDE SEQUENCE [LARGE SCALE GENOMIC DNA]</scope>
    <source>
        <strain evidence="3">ULC066bin1</strain>
    </source>
</reference>
<dbReference type="Proteomes" id="UP000249467">
    <property type="component" value="Unassembled WGS sequence"/>
</dbReference>
<evidence type="ECO:0000313" key="4">
    <source>
        <dbReference type="Proteomes" id="UP000249467"/>
    </source>
</evidence>
<dbReference type="Pfam" id="PF07007">
    <property type="entry name" value="LprI"/>
    <property type="match status" value="1"/>
</dbReference>
<organism evidence="3 4">
    <name type="scientific">Pseudanabaena frigida</name>
    <dbReference type="NCBI Taxonomy" id="945775"/>
    <lineage>
        <taxon>Bacteria</taxon>
        <taxon>Bacillati</taxon>
        <taxon>Cyanobacteriota</taxon>
        <taxon>Cyanophyceae</taxon>
        <taxon>Pseudanabaenales</taxon>
        <taxon>Pseudanabaenaceae</taxon>
        <taxon>Pseudanabaena</taxon>
    </lineage>
</organism>
<feature type="chain" id="PRO_5016165750" description="Lysozyme inhibitor LprI-like N-terminal domain-containing protein" evidence="1">
    <location>
        <begin position="25"/>
        <end position="208"/>
    </location>
</feature>
<dbReference type="InterPro" id="IPR009739">
    <property type="entry name" value="LprI-like_N"/>
</dbReference>
<reference evidence="3 4" key="2">
    <citation type="submission" date="2018-06" db="EMBL/GenBank/DDBJ databases">
        <title>Metagenomic assembly of (sub)arctic Cyanobacteria and their associated microbiome from non-axenic cultures.</title>
        <authorList>
            <person name="Baurain D."/>
        </authorList>
    </citation>
    <scope>NUCLEOTIDE SEQUENCE [LARGE SCALE GENOMIC DNA]</scope>
    <source>
        <strain evidence="3">ULC066bin1</strain>
    </source>
</reference>
<evidence type="ECO:0000256" key="1">
    <source>
        <dbReference type="SAM" id="SignalP"/>
    </source>
</evidence>
<keyword evidence="1" id="KW-0732">Signal</keyword>
<dbReference type="Gene3D" id="1.20.1270.180">
    <property type="match status" value="1"/>
</dbReference>